<dbReference type="EMBL" id="JASPKZ010008867">
    <property type="protein sequence ID" value="KAJ9578608.1"/>
    <property type="molecule type" value="Genomic_DNA"/>
</dbReference>
<dbReference type="AlphaFoldDB" id="A0AAD8E616"/>
<feature type="transmembrane region" description="Helical" evidence="1">
    <location>
        <begin position="81"/>
        <end position="100"/>
    </location>
</feature>
<protein>
    <submittedName>
        <fullName evidence="2">Uncharacterized protein</fullName>
    </submittedName>
</protein>
<sequence>AHHIAELATREHQLQQQQPRKALYSSVTTRTKIPIINLLFTDRDFLTATGVSSSSNSHTLFWAFVWMRSPIIKPFQNHSPFAISALLFLTSMFLLTTDLADRLLWNMV</sequence>
<comment type="caution">
    <text evidence="2">The sequence shown here is derived from an EMBL/GenBank/DDBJ whole genome shotgun (WGS) entry which is preliminary data.</text>
</comment>
<gene>
    <name evidence="2" type="ORF">L9F63_005165</name>
</gene>
<keyword evidence="3" id="KW-1185">Reference proteome</keyword>
<feature type="non-terminal residue" evidence="2">
    <location>
        <position position="1"/>
    </location>
</feature>
<evidence type="ECO:0000256" key="1">
    <source>
        <dbReference type="SAM" id="Phobius"/>
    </source>
</evidence>
<keyword evidence="1" id="KW-1133">Transmembrane helix</keyword>
<dbReference type="Proteomes" id="UP001233999">
    <property type="component" value="Unassembled WGS sequence"/>
</dbReference>
<evidence type="ECO:0000313" key="3">
    <source>
        <dbReference type="Proteomes" id="UP001233999"/>
    </source>
</evidence>
<feature type="non-terminal residue" evidence="2">
    <location>
        <position position="108"/>
    </location>
</feature>
<keyword evidence="1" id="KW-0812">Transmembrane</keyword>
<reference evidence="2" key="2">
    <citation type="submission" date="2023-05" db="EMBL/GenBank/DDBJ databases">
        <authorList>
            <person name="Fouks B."/>
        </authorList>
    </citation>
    <scope>NUCLEOTIDE SEQUENCE</scope>
    <source>
        <strain evidence="2">Stay&amp;Tobe</strain>
        <tissue evidence="2">Testes</tissue>
    </source>
</reference>
<reference evidence="2" key="1">
    <citation type="journal article" date="2023" name="IScience">
        <title>Live-bearing cockroach genome reveals convergent evolutionary mechanisms linked to viviparity in insects and beyond.</title>
        <authorList>
            <person name="Fouks B."/>
            <person name="Harrison M.C."/>
            <person name="Mikhailova A.A."/>
            <person name="Marchal E."/>
            <person name="English S."/>
            <person name="Carruthers M."/>
            <person name="Jennings E.C."/>
            <person name="Chiamaka E.L."/>
            <person name="Frigard R.A."/>
            <person name="Pippel M."/>
            <person name="Attardo G.M."/>
            <person name="Benoit J.B."/>
            <person name="Bornberg-Bauer E."/>
            <person name="Tobe S.S."/>
        </authorList>
    </citation>
    <scope>NUCLEOTIDE SEQUENCE</scope>
    <source>
        <strain evidence="2">Stay&amp;Tobe</strain>
    </source>
</reference>
<accession>A0AAD8E616</accession>
<evidence type="ECO:0000313" key="2">
    <source>
        <dbReference type="EMBL" id="KAJ9578608.1"/>
    </source>
</evidence>
<organism evidence="2 3">
    <name type="scientific">Diploptera punctata</name>
    <name type="common">Pacific beetle cockroach</name>
    <dbReference type="NCBI Taxonomy" id="6984"/>
    <lineage>
        <taxon>Eukaryota</taxon>
        <taxon>Metazoa</taxon>
        <taxon>Ecdysozoa</taxon>
        <taxon>Arthropoda</taxon>
        <taxon>Hexapoda</taxon>
        <taxon>Insecta</taxon>
        <taxon>Pterygota</taxon>
        <taxon>Neoptera</taxon>
        <taxon>Polyneoptera</taxon>
        <taxon>Dictyoptera</taxon>
        <taxon>Blattodea</taxon>
        <taxon>Blaberoidea</taxon>
        <taxon>Blaberidae</taxon>
        <taxon>Diplopterinae</taxon>
        <taxon>Diploptera</taxon>
    </lineage>
</organism>
<proteinExistence type="predicted"/>
<keyword evidence="1" id="KW-0472">Membrane</keyword>
<name>A0AAD8E616_DIPPU</name>